<gene>
    <name evidence="1" type="ORF">GCM10025866_13230</name>
</gene>
<dbReference type="InterPro" id="IPR041492">
    <property type="entry name" value="HAD_2"/>
</dbReference>
<dbReference type="SFLD" id="SFLDG01129">
    <property type="entry name" value="C1.5:_HAD__Beta-PGM__Phosphata"/>
    <property type="match status" value="1"/>
</dbReference>
<dbReference type="Gene3D" id="3.40.50.1000">
    <property type="entry name" value="HAD superfamily/HAD-like"/>
    <property type="match status" value="1"/>
</dbReference>
<dbReference type="InterPro" id="IPR023214">
    <property type="entry name" value="HAD_sf"/>
</dbReference>
<dbReference type="InterPro" id="IPR050155">
    <property type="entry name" value="HAD-like_hydrolase_sf"/>
</dbReference>
<name>A0ABN6XKN9_9MICO</name>
<dbReference type="EMBL" id="AP027731">
    <property type="protein sequence ID" value="BDZ45414.1"/>
    <property type="molecule type" value="Genomic_DNA"/>
</dbReference>
<organism evidence="1 2">
    <name type="scientific">Naasia aerilata</name>
    <dbReference type="NCBI Taxonomy" id="1162966"/>
    <lineage>
        <taxon>Bacteria</taxon>
        <taxon>Bacillati</taxon>
        <taxon>Actinomycetota</taxon>
        <taxon>Actinomycetes</taxon>
        <taxon>Micrococcales</taxon>
        <taxon>Microbacteriaceae</taxon>
        <taxon>Naasia</taxon>
    </lineage>
</organism>
<evidence type="ECO:0000313" key="1">
    <source>
        <dbReference type="EMBL" id="BDZ45414.1"/>
    </source>
</evidence>
<sequence>MSGWSCVLFDLDGTIADSAAGITSTLAHTLERMGKPVPTPAQLVAFVGPPIMDGFADLGLTEAESHQALALYRAQYQERGAFDSSVYPGIEDALRAIASSGLPIALATSKPERQARRMLDHYGFSHFFTFIGGASEDEVRSEKADVVAYVLENLSRLGVDTSRAVMIGDRVHDVEGAAANGVPTIFADWGYGTEAERAGSIAVAHSPQDLPALVIREQAA</sequence>
<accession>A0ABN6XKN9</accession>
<reference evidence="2" key="1">
    <citation type="journal article" date="2019" name="Int. J. Syst. Evol. Microbiol.">
        <title>The Global Catalogue of Microorganisms (GCM) 10K type strain sequencing project: providing services to taxonomists for standard genome sequencing and annotation.</title>
        <authorList>
            <consortium name="The Broad Institute Genomics Platform"/>
            <consortium name="The Broad Institute Genome Sequencing Center for Infectious Disease"/>
            <person name="Wu L."/>
            <person name="Ma J."/>
        </authorList>
    </citation>
    <scope>NUCLEOTIDE SEQUENCE [LARGE SCALE GENOMIC DNA]</scope>
    <source>
        <strain evidence="2">NBRC 108725</strain>
    </source>
</reference>
<dbReference type="RefSeq" id="WP_286278744.1">
    <property type="nucleotide sequence ID" value="NZ_AP027731.1"/>
</dbReference>
<keyword evidence="2" id="KW-1185">Reference proteome</keyword>
<dbReference type="Proteomes" id="UP001321498">
    <property type="component" value="Chromosome"/>
</dbReference>
<dbReference type="SUPFAM" id="SSF56784">
    <property type="entry name" value="HAD-like"/>
    <property type="match status" value="1"/>
</dbReference>
<dbReference type="PANTHER" id="PTHR43434">
    <property type="entry name" value="PHOSPHOGLYCOLATE PHOSPHATASE"/>
    <property type="match status" value="1"/>
</dbReference>
<evidence type="ECO:0000313" key="2">
    <source>
        <dbReference type="Proteomes" id="UP001321498"/>
    </source>
</evidence>
<dbReference type="PANTHER" id="PTHR43434:SF20">
    <property type="entry name" value="5'-NUCLEOTIDASE"/>
    <property type="match status" value="1"/>
</dbReference>
<protein>
    <submittedName>
        <fullName evidence="1">5'-nucleotidase</fullName>
    </submittedName>
</protein>
<dbReference type="InterPro" id="IPR023198">
    <property type="entry name" value="PGP-like_dom2"/>
</dbReference>
<dbReference type="SFLD" id="SFLDS00003">
    <property type="entry name" value="Haloacid_Dehalogenase"/>
    <property type="match status" value="1"/>
</dbReference>
<proteinExistence type="predicted"/>
<dbReference type="Gene3D" id="1.10.150.240">
    <property type="entry name" value="Putative phosphatase, domain 2"/>
    <property type="match status" value="1"/>
</dbReference>
<dbReference type="InterPro" id="IPR036412">
    <property type="entry name" value="HAD-like_sf"/>
</dbReference>
<dbReference type="Pfam" id="PF13419">
    <property type="entry name" value="HAD_2"/>
    <property type="match status" value="1"/>
</dbReference>